<dbReference type="FunFam" id="1.10.10.60:FF:000002">
    <property type="entry name" value="Myb family transcription factor"/>
    <property type="match status" value="1"/>
</dbReference>
<organism evidence="8 9">
    <name type="scientific">Iris pallida</name>
    <name type="common">Sweet iris</name>
    <dbReference type="NCBI Taxonomy" id="29817"/>
    <lineage>
        <taxon>Eukaryota</taxon>
        <taxon>Viridiplantae</taxon>
        <taxon>Streptophyta</taxon>
        <taxon>Embryophyta</taxon>
        <taxon>Tracheophyta</taxon>
        <taxon>Spermatophyta</taxon>
        <taxon>Magnoliopsida</taxon>
        <taxon>Liliopsida</taxon>
        <taxon>Asparagales</taxon>
        <taxon>Iridaceae</taxon>
        <taxon>Iridoideae</taxon>
        <taxon>Irideae</taxon>
        <taxon>Iris</taxon>
    </lineage>
</organism>
<dbReference type="Proteomes" id="UP001140949">
    <property type="component" value="Unassembled WGS sequence"/>
</dbReference>
<name>A0AAX6HN76_IRIPA</name>
<gene>
    <name evidence="8" type="ORF">M6B38_304175</name>
</gene>
<dbReference type="PROSITE" id="PS51294">
    <property type="entry name" value="HTH_MYB"/>
    <property type="match status" value="1"/>
</dbReference>
<evidence type="ECO:0000256" key="2">
    <source>
        <dbReference type="ARBA" id="ARBA00023015"/>
    </source>
</evidence>
<dbReference type="InterPro" id="IPR009057">
    <property type="entry name" value="Homeodomain-like_sf"/>
</dbReference>
<keyword evidence="5" id="KW-0539">Nucleus</keyword>
<keyword evidence="4" id="KW-0804">Transcription</keyword>
<reference evidence="8" key="2">
    <citation type="submission" date="2023-04" db="EMBL/GenBank/DDBJ databases">
        <authorList>
            <person name="Bruccoleri R.E."/>
            <person name="Oakeley E.J."/>
            <person name="Faust A.-M."/>
            <person name="Dessus-Babus S."/>
            <person name="Altorfer M."/>
            <person name="Burckhardt D."/>
            <person name="Oertli M."/>
            <person name="Naumann U."/>
            <person name="Petersen F."/>
            <person name="Wong J."/>
        </authorList>
    </citation>
    <scope>NUCLEOTIDE SEQUENCE</scope>
    <source>
        <strain evidence="8">GSM-AAB239-AS_SAM_17_03QT</strain>
        <tissue evidence="8">Leaf</tissue>
    </source>
</reference>
<dbReference type="SUPFAM" id="SSF46689">
    <property type="entry name" value="Homeodomain-like"/>
    <property type="match status" value="1"/>
</dbReference>
<dbReference type="NCBIfam" id="TIGR01557">
    <property type="entry name" value="myb_SHAQKYF"/>
    <property type="match status" value="1"/>
</dbReference>
<evidence type="ECO:0000256" key="3">
    <source>
        <dbReference type="ARBA" id="ARBA00023125"/>
    </source>
</evidence>
<dbReference type="Gene3D" id="1.10.10.60">
    <property type="entry name" value="Homeodomain-like"/>
    <property type="match status" value="1"/>
</dbReference>
<comment type="caution">
    <text evidence="8">The sequence shown here is derived from an EMBL/GenBank/DDBJ whole genome shotgun (WGS) entry which is preliminary data.</text>
</comment>
<dbReference type="GO" id="GO:0003677">
    <property type="term" value="F:DNA binding"/>
    <property type="evidence" value="ECO:0007669"/>
    <property type="project" value="UniProtKB-KW"/>
</dbReference>
<dbReference type="PANTHER" id="PTHR31003:SF3">
    <property type="entry name" value="HOMEODOMAIN-LIKE SUPERFAMILY PROTEIN-RELATED"/>
    <property type="match status" value="1"/>
</dbReference>
<keyword evidence="3" id="KW-0238">DNA-binding</keyword>
<evidence type="ECO:0000313" key="8">
    <source>
        <dbReference type="EMBL" id="KAJ6842024.1"/>
    </source>
</evidence>
<dbReference type="Pfam" id="PF26575">
    <property type="entry name" value="HHO5_N"/>
    <property type="match status" value="1"/>
</dbReference>
<dbReference type="AlphaFoldDB" id="A0AAX6HN76"/>
<dbReference type="EMBL" id="JANAVB010008197">
    <property type="protein sequence ID" value="KAJ6842024.1"/>
    <property type="molecule type" value="Genomic_DNA"/>
</dbReference>
<protein>
    <submittedName>
        <fullName evidence="8">Myb family transcription factor EFM-like</fullName>
    </submittedName>
</protein>
<evidence type="ECO:0000256" key="1">
    <source>
        <dbReference type="ARBA" id="ARBA00004123"/>
    </source>
</evidence>
<evidence type="ECO:0000259" key="7">
    <source>
        <dbReference type="PROSITE" id="PS51294"/>
    </source>
</evidence>
<keyword evidence="2" id="KW-0805">Transcription regulation</keyword>
<keyword evidence="9" id="KW-1185">Reference proteome</keyword>
<feature type="compositionally biased region" description="Polar residues" evidence="6">
    <location>
        <begin position="308"/>
        <end position="328"/>
    </location>
</feature>
<dbReference type="InterPro" id="IPR044787">
    <property type="entry name" value="HHO5-like"/>
</dbReference>
<feature type="domain" description="HTH myb-type" evidence="7">
    <location>
        <begin position="222"/>
        <end position="282"/>
    </location>
</feature>
<dbReference type="Pfam" id="PF00249">
    <property type="entry name" value="Myb_DNA-binding"/>
    <property type="match status" value="1"/>
</dbReference>
<feature type="region of interest" description="Disordered" evidence="6">
    <location>
        <begin position="150"/>
        <end position="175"/>
    </location>
</feature>
<accession>A0AAX6HN76</accession>
<dbReference type="InterPro" id="IPR006447">
    <property type="entry name" value="Myb_dom_plants"/>
</dbReference>
<dbReference type="InterPro" id="IPR017930">
    <property type="entry name" value="Myb_dom"/>
</dbReference>
<evidence type="ECO:0000256" key="4">
    <source>
        <dbReference type="ARBA" id="ARBA00023163"/>
    </source>
</evidence>
<dbReference type="GO" id="GO:0003700">
    <property type="term" value="F:DNA-binding transcription factor activity"/>
    <property type="evidence" value="ECO:0007669"/>
    <property type="project" value="InterPro"/>
</dbReference>
<proteinExistence type="predicted"/>
<feature type="region of interest" description="Disordered" evidence="6">
    <location>
        <begin position="284"/>
        <end position="348"/>
    </location>
</feature>
<dbReference type="InterPro" id="IPR001005">
    <property type="entry name" value="SANT/Myb"/>
</dbReference>
<feature type="compositionally biased region" description="Basic and acidic residues" evidence="6">
    <location>
        <begin position="153"/>
        <end position="165"/>
    </location>
</feature>
<dbReference type="PANTHER" id="PTHR31003">
    <property type="entry name" value="MYB FAMILY TRANSCRIPTION FACTOR"/>
    <property type="match status" value="1"/>
</dbReference>
<sequence>MLRDLRKVFFFQKVKQSKAKMGPELGLDLKLSATTAAAAAAARIVGNLSRDNSVDQQIRISRLEQHIGSLEEERKKIEVFKRELPLCMHLLDDVILASKEKVEQWKKENMEQLMATNVKLEKESNEKMSWMSTAQLWSNNHNDNTILQQSAAESDRVPENPETTKKTVGGGAFLRKDDGVSGRSLDLSLVPAVADDDGRSSVPEPIASCHVSLPSSQQQQQAQRKARRCWSPELHRRFVASLQQLGGAQVATPKQIRELMKVDGLTNDEVKSHLQKYRIHTRGMPARGAGSHHRTGMMGGLWAEPESYPQSRGSPQGPLQLSGSSRAVSVTAGESCEDDSRSEGYNWK</sequence>
<reference evidence="8" key="1">
    <citation type="journal article" date="2023" name="GigaByte">
        <title>Genome assembly of the bearded iris, Iris pallida Lam.</title>
        <authorList>
            <person name="Bruccoleri R.E."/>
            <person name="Oakeley E.J."/>
            <person name="Faust A.M.E."/>
            <person name="Altorfer M."/>
            <person name="Dessus-Babus S."/>
            <person name="Burckhardt D."/>
            <person name="Oertli M."/>
            <person name="Naumann U."/>
            <person name="Petersen F."/>
            <person name="Wong J."/>
        </authorList>
    </citation>
    <scope>NUCLEOTIDE SEQUENCE</scope>
    <source>
        <strain evidence="8">GSM-AAB239-AS_SAM_17_03QT</strain>
    </source>
</reference>
<evidence type="ECO:0000256" key="6">
    <source>
        <dbReference type="SAM" id="MobiDB-lite"/>
    </source>
</evidence>
<evidence type="ECO:0000256" key="5">
    <source>
        <dbReference type="ARBA" id="ARBA00023242"/>
    </source>
</evidence>
<evidence type="ECO:0000313" key="9">
    <source>
        <dbReference type="Proteomes" id="UP001140949"/>
    </source>
</evidence>
<dbReference type="InterPro" id="IPR058673">
    <property type="entry name" value="HHO5-like_N"/>
</dbReference>
<comment type="subcellular location">
    <subcellularLocation>
        <location evidence="1">Nucleus</location>
    </subcellularLocation>
</comment>
<dbReference type="GO" id="GO:0005634">
    <property type="term" value="C:nucleus"/>
    <property type="evidence" value="ECO:0007669"/>
    <property type="project" value="UniProtKB-SubCell"/>
</dbReference>